<dbReference type="Proteomes" id="UP000002061">
    <property type="component" value="Chromosome"/>
</dbReference>
<evidence type="ECO:0000313" key="3">
    <source>
        <dbReference type="Proteomes" id="UP000002061"/>
    </source>
</evidence>
<gene>
    <name evidence="2" type="ordered locus">Metin_0495</name>
</gene>
<dbReference type="GO" id="GO:0016787">
    <property type="term" value="F:hydrolase activity"/>
    <property type="evidence" value="ECO:0007669"/>
    <property type="project" value="UniProtKB-KW"/>
</dbReference>
<name>D5VRG2_METIM</name>
<dbReference type="KEGG" id="mif:Metin_0495"/>
<sequence length="221" mass="25293">MNWKEHCIFGFLLYLPFFSSPEDIFLLLSGILFPDLDHEVKEEITRRGIYISLGILILALILYFSKSPLFNLDLLVIGVLSLLIYIVPYFSEHRGLTHTVWSLIIISLIFSYIIFRISSISPLAPILGLAMVSSEKIFSKLIIPSIFLSIILSLFLPHKANFISYVIPFFFGYLSHLIGDSLTPAGVKAFYPLRYKLKKTEGYILIVVIIILAVIKWMRMI</sequence>
<evidence type="ECO:0000313" key="2">
    <source>
        <dbReference type="EMBL" id="ADG13165.1"/>
    </source>
</evidence>
<keyword evidence="2" id="KW-0378">Hydrolase</keyword>
<protein>
    <submittedName>
        <fullName evidence="2">Membrane-bound metal-dependent hydrolase</fullName>
    </submittedName>
</protein>
<dbReference type="eggNOG" id="arCOG04880">
    <property type="taxonomic scope" value="Archaea"/>
</dbReference>
<dbReference type="RefSeq" id="WP_013099911.1">
    <property type="nucleotide sequence ID" value="NC_014122.1"/>
</dbReference>
<feature type="transmembrane region" description="Helical" evidence="1">
    <location>
        <begin position="162"/>
        <end position="179"/>
    </location>
</feature>
<keyword evidence="1" id="KW-0472">Membrane</keyword>
<proteinExistence type="predicted"/>
<organism evidence="2 3">
    <name type="scientific">Methanocaldococcus infernus (strain DSM 11812 / JCM 15783 / ME)</name>
    <dbReference type="NCBI Taxonomy" id="573063"/>
    <lineage>
        <taxon>Archaea</taxon>
        <taxon>Methanobacteriati</taxon>
        <taxon>Methanobacteriota</taxon>
        <taxon>Methanomada group</taxon>
        <taxon>Methanococci</taxon>
        <taxon>Methanococcales</taxon>
        <taxon>Methanocaldococcaceae</taxon>
        <taxon>Methanocaldococcus</taxon>
    </lineage>
</organism>
<feature type="transmembrane region" description="Helical" evidence="1">
    <location>
        <begin position="72"/>
        <end position="90"/>
    </location>
</feature>
<feature type="transmembrane region" description="Helical" evidence="1">
    <location>
        <begin position="48"/>
        <end position="65"/>
    </location>
</feature>
<dbReference type="HOGENOM" id="CLU_1140581_0_0_2"/>
<evidence type="ECO:0000256" key="1">
    <source>
        <dbReference type="SAM" id="Phobius"/>
    </source>
</evidence>
<accession>D5VRG2</accession>
<keyword evidence="1" id="KW-0812">Transmembrane</keyword>
<feature type="transmembrane region" description="Helical" evidence="1">
    <location>
        <begin position="137"/>
        <end position="156"/>
    </location>
</feature>
<feature type="transmembrane region" description="Helical" evidence="1">
    <location>
        <begin position="96"/>
        <end position="117"/>
    </location>
</feature>
<dbReference type="GeneID" id="9131500"/>
<dbReference type="InterPro" id="IPR007404">
    <property type="entry name" value="YdjM-like"/>
</dbReference>
<feature type="transmembrane region" description="Helical" evidence="1">
    <location>
        <begin position="200"/>
        <end position="218"/>
    </location>
</feature>
<dbReference type="EMBL" id="CP002009">
    <property type="protein sequence ID" value="ADG13165.1"/>
    <property type="molecule type" value="Genomic_DNA"/>
</dbReference>
<dbReference type="STRING" id="573063.Metin_0495"/>
<keyword evidence="1" id="KW-1133">Transmembrane helix</keyword>
<dbReference type="AlphaFoldDB" id="D5VRG2"/>
<reference evidence="2" key="1">
    <citation type="submission" date="2010-04" db="EMBL/GenBank/DDBJ databases">
        <title>Complete sequence of Methanocaldococcus infernus ME.</title>
        <authorList>
            <consortium name="US DOE Joint Genome Institute"/>
            <person name="Lucas S."/>
            <person name="Copeland A."/>
            <person name="Lapidus A."/>
            <person name="Cheng J.-F."/>
            <person name="Bruce D."/>
            <person name="Goodwin L."/>
            <person name="Pitluck S."/>
            <person name="Munk A.C."/>
            <person name="Detter J.C."/>
            <person name="Han C."/>
            <person name="Tapia R."/>
            <person name="Land M."/>
            <person name="Hauser L."/>
            <person name="Kyrpides N."/>
            <person name="Mikhailova N."/>
            <person name="Sieprawska-Lupa M."/>
            <person name="Whitman W.B."/>
            <person name="Woyke T."/>
        </authorList>
    </citation>
    <scope>NUCLEOTIDE SEQUENCE [LARGE SCALE GENOMIC DNA]</scope>
    <source>
        <strain evidence="2">ME</strain>
    </source>
</reference>
<dbReference type="Pfam" id="PF04307">
    <property type="entry name" value="YdjM"/>
    <property type="match status" value="1"/>
</dbReference>
<dbReference type="OrthoDB" id="118042at2157"/>
<keyword evidence="3" id="KW-1185">Reference proteome</keyword>